<organism evidence="2">
    <name type="scientific">Tanacetum cinerariifolium</name>
    <name type="common">Dalmatian daisy</name>
    <name type="synonym">Chrysanthemum cinerariifolium</name>
    <dbReference type="NCBI Taxonomy" id="118510"/>
    <lineage>
        <taxon>Eukaryota</taxon>
        <taxon>Viridiplantae</taxon>
        <taxon>Streptophyta</taxon>
        <taxon>Embryophyta</taxon>
        <taxon>Tracheophyta</taxon>
        <taxon>Spermatophyta</taxon>
        <taxon>Magnoliopsida</taxon>
        <taxon>eudicotyledons</taxon>
        <taxon>Gunneridae</taxon>
        <taxon>Pentapetalae</taxon>
        <taxon>asterids</taxon>
        <taxon>campanulids</taxon>
        <taxon>Asterales</taxon>
        <taxon>Asteraceae</taxon>
        <taxon>Asteroideae</taxon>
        <taxon>Anthemideae</taxon>
        <taxon>Anthemidinae</taxon>
        <taxon>Tanacetum</taxon>
    </lineage>
</organism>
<dbReference type="AlphaFoldDB" id="A0A6L2KYI0"/>
<feature type="region of interest" description="Disordered" evidence="1">
    <location>
        <begin position="79"/>
        <end position="115"/>
    </location>
</feature>
<feature type="region of interest" description="Disordered" evidence="1">
    <location>
        <begin position="191"/>
        <end position="271"/>
    </location>
</feature>
<evidence type="ECO:0000313" key="2">
    <source>
        <dbReference type="EMBL" id="GEU53617.1"/>
    </source>
</evidence>
<reference evidence="2" key="1">
    <citation type="journal article" date="2019" name="Sci. Rep.">
        <title>Draft genome of Tanacetum cinerariifolium, the natural source of mosquito coil.</title>
        <authorList>
            <person name="Yamashiro T."/>
            <person name="Shiraishi A."/>
            <person name="Satake H."/>
            <person name="Nakayama K."/>
        </authorList>
    </citation>
    <scope>NUCLEOTIDE SEQUENCE</scope>
</reference>
<gene>
    <name evidence="2" type="ORF">Tci_025595</name>
</gene>
<feature type="compositionally biased region" description="Basic and acidic residues" evidence="1">
    <location>
        <begin position="243"/>
        <end position="271"/>
    </location>
</feature>
<accession>A0A6L2KYI0</accession>
<feature type="region of interest" description="Disordered" evidence="1">
    <location>
        <begin position="144"/>
        <end position="177"/>
    </location>
</feature>
<name>A0A6L2KYI0_TANCI</name>
<feature type="compositionally biased region" description="Low complexity" evidence="1">
    <location>
        <begin position="97"/>
        <end position="112"/>
    </location>
</feature>
<feature type="compositionally biased region" description="Polar residues" evidence="1">
    <location>
        <begin position="147"/>
        <end position="165"/>
    </location>
</feature>
<dbReference type="EMBL" id="BKCJ010003200">
    <property type="protein sequence ID" value="GEU53617.1"/>
    <property type="molecule type" value="Genomic_DNA"/>
</dbReference>
<evidence type="ECO:0000256" key="1">
    <source>
        <dbReference type="SAM" id="MobiDB-lite"/>
    </source>
</evidence>
<protein>
    <submittedName>
        <fullName evidence="2">Retrovirus-related Pol polyprotein from transposon TNT 1-94</fullName>
    </submittedName>
</protein>
<comment type="caution">
    <text evidence="2">The sequence shown here is derived from an EMBL/GenBank/DDBJ whole genome shotgun (WGS) entry which is preliminary data.</text>
</comment>
<proteinExistence type="predicted"/>
<sequence length="508" mass="56249">MVACLERTDGNTEFHQIVDFLTFSTIYYALTVSPTIYASYIEQFWATAKSKTVNDVKQIHAKFDGKTVVISESSVRSDLHFNDEDVPPVVEGEGSGQPSESQPTSSTTPPEQDLAAVGDETVYTGEDDEVVRAATTAASLEAKQESGIINKTQSTTTLDEPSPQGTGSGNGPRHHVTILGDTDAQTRFETASIQSHDPPLSEVNTSGSGDDSMEHQDELTNFIPPTPYDLPLSGGHIPGSDEDCSKLGDQKVAKESQKIRKEAKEKKSRDEALQDWYIQEKTLNKENDVNAAEPVSTTGDAVNTANVIPNVSVAGTSTSAVGPSTSTAGDIFEDEMTTMADILMAIRRTRPRTTSVVIHNVEEEPRRAKPPPAVQSQDKEMAQKLYQEEQAQFEREQKIAREKAAEQEAMDAALIEQMEDVQARIDADALLAKRLQQKEREQFTVDEQARMLVDLIAERKRKYPLIQEMLSRMLNRRLEINHESEMALELIRFIKTQLKMKKCLDTSS</sequence>